<keyword evidence="2" id="KW-0472">Membrane</keyword>
<dbReference type="AlphaFoldDB" id="A0A660LBR7"/>
<comment type="caution">
    <text evidence="4">The sequence shown here is derived from an EMBL/GenBank/DDBJ whole genome shotgun (WGS) entry which is preliminary data.</text>
</comment>
<dbReference type="InterPro" id="IPR052710">
    <property type="entry name" value="CAAX_protease"/>
</dbReference>
<dbReference type="Pfam" id="PF02517">
    <property type="entry name" value="Rce1-like"/>
    <property type="match status" value="1"/>
</dbReference>
<proteinExistence type="predicted"/>
<feature type="transmembrane region" description="Helical" evidence="2">
    <location>
        <begin position="264"/>
        <end position="284"/>
    </location>
</feature>
<keyword evidence="2" id="KW-0812">Transmembrane</keyword>
<evidence type="ECO:0000256" key="2">
    <source>
        <dbReference type="SAM" id="Phobius"/>
    </source>
</evidence>
<evidence type="ECO:0000313" key="4">
    <source>
        <dbReference type="EMBL" id="RKQ92507.1"/>
    </source>
</evidence>
<feature type="transmembrane region" description="Helical" evidence="2">
    <location>
        <begin position="160"/>
        <end position="177"/>
    </location>
</feature>
<feature type="domain" description="CAAX prenyl protease 2/Lysostaphin resistance protein A-like" evidence="3">
    <location>
        <begin position="163"/>
        <end position="252"/>
    </location>
</feature>
<dbReference type="EMBL" id="RBIL01000001">
    <property type="protein sequence ID" value="RKQ92507.1"/>
    <property type="molecule type" value="Genomic_DNA"/>
</dbReference>
<dbReference type="PANTHER" id="PTHR36435">
    <property type="entry name" value="SLR1288 PROTEIN"/>
    <property type="match status" value="1"/>
</dbReference>
<keyword evidence="5" id="KW-1185">Reference proteome</keyword>
<dbReference type="RefSeq" id="WP_121250200.1">
    <property type="nucleotide sequence ID" value="NZ_RBIL01000001.1"/>
</dbReference>
<gene>
    <name evidence="4" type="ORF">C8N24_2356</name>
</gene>
<dbReference type="GO" id="GO:0004175">
    <property type="term" value="F:endopeptidase activity"/>
    <property type="evidence" value="ECO:0007669"/>
    <property type="project" value="UniProtKB-ARBA"/>
</dbReference>
<accession>A0A660LBR7</accession>
<reference evidence="4 5" key="1">
    <citation type="submission" date="2018-10" db="EMBL/GenBank/DDBJ databases">
        <title>Genomic Encyclopedia of Archaeal and Bacterial Type Strains, Phase II (KMG-II): from individual species to whole genera.</title>
        <authorList>
            <person name="Goeker M."/>
        </authorList>
    </citation>
    <scope>NUCLEOTIDE SEQUENCE [LARGE SCALE GENOMIC DNA]</scope>
    <source>
        <strain evidence="4 5">DSM 14954</strain>
    </source>
</reference>
<feature type="region of interest" description="Disordered" evidence="1">
    <location>
        <begin position="1"/>
        <end position="30"/>
    </location>
</feature>
<feature type="transmembrane region" description="Helical" evidence="2">
    <location>
        <begin position="217"/>
        <end position="235"/>
    </location>
</feature>
<dbReference type="GO" id="GO:0080120">
    <property type="term" value="P:CAAX-box protein maturation"/>
    <property type="evidence" value="ECO:0007669"/>
    <property type="project" value="UniProtKB-ARBA"/>
</dbReference>
<feature type="transmembrane region" description="Helical" evidence="2">
    <location>
        <begin position="36"/>
        <end position="61"/>
    </location>
</feature>
<evidence type="ECO:0000313" key="5">
    <source>
        <dbReference type="Proteomes" id="UP000278962"/>
    </source>
</evidence>
<feature type="transmembrane region" description="Helical" evidence="2">
    <location>
        <begin position="117"/>
        <end position="139"/>
    </location>
</feature>
<dbReference type="Proteomes" id="UP000278962">
    <property type="component" value="Unassembled WGS sequence"/>
</dbReference>
<sequence>MSSPDPPQYSGWLPPETAAPEAPPTPPEPPERVVPVWAPFATLLSALIILSIFSLPIVALVKASDPDFSSDNFPVGLQLGLTALQSVLFVFAAWITVKLALLSTPKEQFGLRRVTKVWQAVGWSVAVFVGFYVVTALLVQAFGQPPEQDLANDLEREESAAAVLAYFVTICLIAPVVEEFFFRGFMFTVLMQRLGPVWAALLVGGTFGLMHAGGTPALSLLALSLFGVGLCFLYWRTQSIVPCMALHALNNSISFVTTRDLDPAVGAAVVIGTVGVIAVGFQAFSAPRRTAAA</sequence>
<feature type="transmembrane region" description="Helical" evidence="2">
    <location>
        <begin position="189"/>
        <end position="210"/>
    </location>
</feature>
<name>A0A660LBR7_9ACTN</name>
<feature type="transmembrane region" description="Helical" evidence="2">
    <location>
        <begin position="73"/>
        <end position="97"/>
    </location>
</feature>
<dbReference type="OrthoDB" id="9782250at2"/>
<evidence type="ECO:0000259" key="3">
    <source>
        <dbReference type="Pfam" id="PF02517"/>
    </source>
</evidence>
<dbReference type="PANTHER" id="PTHR36435:SF1">
    <property type="entry name" value="CAAX AMINO TERMINAL PROTEASE FAMILY PROTEIN"/>
    <property type="match status" value="1"/>
</dbReference>
<keyword evidence="2" id="KW-1133">Transmembrane helix</keyword>
<dbReference type="InterPro" id="IPR003675">
    <property type="entry name" value="Rce1/LyrA-like_dom"/>
</dbReference>
<organism evidence="4 5">
    <name type="scientific">Solirubrobacter pauli</name>
    <dbReference type="NCBI Taxonomy" id="166793"/>
    <lineage>
        <taxon>Bacteria</taxon>
        <taxon>Bacillati</taxon>
        <taxon>Actinomycetota</taxon>
        <taxon>Thermoleophilia</taxon>
        <taxon>Solirubrobacterales</taxon>
        <taxon>Solirubrobacteraceae</taxon>
        <taxon>Solirubrobacter</taxon>
    </lineage>
</organism>
<evidence type="ECO:0000256" key="1">
    <source>
        <dbReference type="SAM" id="MobiDB-lite"/>
    </source>
</evidence>
<protein>
    <recommendedName>
        <fullName evidence="3">CAAX prenyl protease 2/Lysostaphin resistance protein A-like domain-containing protein</fullName>
    </recommendedName>
</protein>